<gene>
    <name evidence="2" type="ORF">BU23DRAFT_528213</name>
</gene>
<reference evidence="2" key="1">
    <citation type="journal article" date="2020" name="Stud. Mycol.">
        <title>101 Dothideomycetes genomes: a test case for predicting lifestyles and emergence of pathogens.</title>
        <authorList>
            <person name="Haridas S."/>
            <person name="Albert R."/>
            <person name="Binder M."/>
            <person name="Bloem J."/>
            <person name="Labutti K."/>
            <person name="Salamov A."/>
            <person name="Andreopoulos B."/>
            <person name="Baker S."/>
            <person name="Barry K."/>
            <person name="Bills G."/>
            <person name="Bluhm B."/>
            <person name="Cannon C."/>
            <person name="Castanera R."/>
            <person name="Culley D."/>
            <person name="Daum C."/>
            <person name="Ezra D."/>
            <person name="Gonzalez J."/>
            <person name="Henrissat B."/>
            <person name="Kuo A."/>
            <person name="Liang C."/>
            <person name="Lipzen A."/>
            <person name="Lutzoni F."/>
            <person name="Magnuson J."/>
            <person name="Mondo S."/>
            <person name="Nolan M."/>
            <person name="Ohm R."/>
            <person name="Pangilinan J."/>
            <person name="Park H.-J."/>
            <person name="Ramirez L."/>
            <person name="Alfaro M."/>
            <person name="Sun H."/>
            <person name="Tritt A."/>
            <person name="Yoshinaga Y."/>
            <person name="Zwiers L.-H."/>
            <person name="Turgeon B."/>
            <person name="Goodwin S."/>
            <person name="Spatafora J."/>
            <person name="Crous P."/>
            <person name="Grigoriev I."/>
        </authorList>
    </citation>
    <scope>NUCLEOTIDE SEQUENCE</scope>
    <source>
        <strain evidence="2">CBS 107.79</strain>
    </source>
</reference>
<keyword evidence="3" id="KW-1185">Reference proteome</keyword>
<feature type="region of interest" description="Disordered" evidence="1">
    <location>
        <begin position="1"/>
        <end position="24"/>
    </location>
</feature>
<feature type="compositionally biased region" description="Low complexity" evidence="1">
    <location>
        <begin position="1"/>
        <end position="17"/>
    </location>
</feature>
<accession>A0A6A5VIQ1</accession>
<feature type="region of interest" description="Disordered" evidence="1">
    <location>
        <begin position="74"/>
        <end position="163"/>
    </location>
</feature>
<evidence type="ECO:0000313" key="2">
    <source>
        <dbReference type="EMBL" id="KAF1976538.1"/>
    </source>
</evidence>
<name>A0A6A5VIQ1_9PLEO</name>
<dbReference type="Proteomes" id="UP000800036">
    <property type="component" value="Unassembled WGS sequence"/>
</dbReference>
<feature type="compositionally biased region" description="Gly residues" evidence="1">
    <location>
        <begin position="116"/>
        <end position="129"/>
    </location>
</feature>
<organism evidence="2 3">
    <name type="scientific">Bimuria novae-zelandiae CBS 107.79</name>
    <dbReference type="NCBI Taxonomy" id="1447943"/>
    <lineage>
        <taxon>Eukaryota</taxon>
        <taxon>Fungi</taxon>
        <taxon>Dikarya</taxon>
        <taxon>Ascomycota</taxon>
        <taxon>Pezizomycotina</taxon>
        <taxon>Dothideomycetes</taxon>
        <taxon>Pleosporomycetidae</taxon>
        <taxon>Pleosporales</taxon>
        <taxon>Massarineae</taxon>
        <taxon>Didymosphaeriaceae</taxon>
        <taxon>Bimuria</taxon>
    </lineage>
</organism>
<dbReference type="OrthoDB" id="3784677at2759"/>
<evidence type="ECO:0000313" key="3">
    <source>
        <dbReference type="Proteomes" id="UP000800036"/>
    </source>
</evidence>
<protein>
    <submittedName>
        <fullName evidence="2">Uncharacterized protein</fullName>
    </submittedName>
</protein>
<feature type="compositionally biased region" description="Basic and acidic residues" evidence="1">
    <location>
        <begin position="74"/>
        <end position="85"/>
    </location>
</feature>
<dbReference type="EMBL" id="ML976666">
    <property type="protein sequence ID" value="KAF1976538.1"/>
    <property type="molecule type" value="Genomic_DNA"/>
</dbReference>
<sequence length="163" mass="17901">MATNNSKDNTNNNATSNEFADLGRARYDQDTAAVGDRDDALYANGPVLVRQGRAPAGMEQQIFAWSTFQFETDERNEREELKGDLHGGQLHRQNRAARGEPTGLPPPRDPHRRRGGGMGGQVEQGGGGVEPLICGRHQEGQPKLAKGRPEELGEELFWDGPIR</sequence>
<evidence type="ECO:0000256" key="1">
    <source>
        <dbReference type="SAM" id="MobiDB-lite"/>
    </source>
</evidence>
<dbReference type="AlphaFoldDB" id="A0A6A5VIQ1"/>
<proteinExistence type="predicted"/>